<dbReference type="InterPro" id="IPR026960">
    <property type="entry name" value="RVT-Znf"/>
</dbReference>
<dbReference type="AlphaFoldDB" id="A0A8T3C1W4"/>
<accession>A0A8T3C1W4</accession>
<sequence>MINGRKTNWIEGKCGFRQGCPLSPYLFILYSQVVSDALNSRKGNVGISISPKAPRVSHLLYADDILIFSEGKTKVIKELKSFINNYCLWSSQKVNNFKSMILFGKYTNHRIKKKISTLLKCMVVKELNYLGVKMTLRRVVSSDFSKLMEVVANRLNIWGQKFISLEGKVVLIKSAFLSLPMFLTSISLIPLSILKDFDKMCRCFLWKKKDGNAGIHYASSDSLCKTKEEGGRDLFSSVSRAGPLRAKLAWNFCMKPVTLLNQILRAKYGDDVQTTPMKRDCSPTWKIITMGAYYLRNIVRWDVSNGNSINWMFDNWILDKCIARWPTFVNCLESNEFKLNSFILEGKWNTDQFQLIFGEQLVKLITQNTIQVDRGYDLIELNSKFSRKSIAALAFQAFTEHNGRSAIWNWMKKLKLRPKVELFWWRLCNDSIPSNDFLFRRKLSSLSGCPRGCEEDENGGHIAGNCAKLHVVISILNS</sequence>
<keyword evidence="3" id="KW-1185">Reference proteome</keyword>
<feature type="domain" description="Reverse transcriptase" evidence="1">
    <location>
        <begin position="1"/>
        <end position="134"/>
    </location>
</feature>
<gene>
    <name evidence="2" type="ORF">KFK09_004066</name>
</gene>
<organism evidence="2 3">
    <name type="scientific">Dendrobium nobile</name>
    <name type="common">Orchid</name>
    <dbReference type="NCBI Taxonomy" id="94219"/>
    <lineage>
        <taxon>Eukaryota</taxon>
        <taxon>Viridiplantae</taxon>
        <taxon>Streptophyta</taxon>
        <taxon>Embryophyta</taxon>
        <taxon>Tracheophyta</taxon>
        <taxon>Spermatophyta</taxon>
        <taxon>Magnoliopsida</taxon>
        <taxon>Liliopsida</taxon>
        <taxon>Asparagales</taxon>
        <taxon>Orchidaceae</taxon>
        <taxon>Epidendroideae</taxon>
        <taxon>Malaxideae</taxon>
        <taxon>Dendrobiinae</taxon>
        <taxon>Dendrobium</taxon>
    </lineage>
</organism>
<reference evidence="2" key="1">
    <citation type="journal article" date="2022" name="Front. Genet.">
        <title>Chromosome-Scale Assembly of the Dendrobium nobile Genome Provides Insights Into the Molecular Mechanism of the Biosynthesis of the Medicinal Active Ingredient of Dendrobium.</title>
        <authorList>
            <person name="Xu Q."/>
            <person name="Niu S.-C."/>
            <person name="Li K.-L."/>
            <person name="Zheng P.-J."/>
            <person name="Zhang X.-J."/>
            <person name="Jia Y."/>
            <person name="Liu Y."/>
            <person name="Niu Y.-X."/>
            <person name="Yu L.-H."/>
            <person name="Chen D.-F."/>
            <person name="Zhang G.-Q."/>
        </authorList>
    </citation>
    <scope>NUCLEOTIDE SEQUENCE</scope>
    <source>
        <tissue evidence="2">Leaf</tissue>
    </source>
</reference>
<dbReference type="Pfam" id="PF13966">
    <property type="entry name" value="zf-RVT"/>
    <property type="match status" value="1"/>
</dbReference>
<dbReference type="PANTHER" id="PTHR33116">
    <property type="entry name" value="REVERSE TRANSCRIPTASE ZINC-BINDING DOMAIN-CONTAINING PROTEIN-RELATED-RELATED"/>
    <property type="match status" value="1"/>
</dbReference>
<evidence type="ECO:0000313" key="3">
    <source>
        <dbReference type="Proteomes" id="UP000829196"/>
    </source>
</evidence>
<proteinExistence type="predicted"/>
<comment type="caution">
    <text evidence="2">The sequence shown here is derived from an EMBL/GenBank/DDBJ whole genome shotgun (WGS) entry which is preliminary data.</text>
</comment>
<dbReference type="Proteomes" id="UP000829196">
    <property type="component" value="Unassembled WGS sequence"/>
</dbReference>
<evidence type="ECO:0000259" key="1">
    <source>
        <dbReference type="PROSITE" id="PS50878"/>
    </source>
</evidence>
<dbReference type="InterPro" id="IPR000477">
    <property type="entry name" value="RT_dom"/>
</dbReference>
<name>A0A8T3C1W4_DENNO</name>
<protein>
    <recommendedName>
        <fullName evidence="1">Reverse transcriptase domain-containing protein</fullName>
    </recommendedName>
</protein>
<dbReference type="EMBL" id="JAGYWB010000004">
    <property type="protein sequence ID" value="KAI0524684.1"/>
    <property type="molecule type" value="Genomic_DNA"/>
</dbReference>
<dbReference type="Pfam" id="PF00078">
    <property type="entry name" value="RVT_1"/>
    <property type="match status" value="1"/>
</dbReference>
<evidence type="ECO:0000313" key="2">
    <source>
        <dbReference type="EMBL" id="KAI0524684.1"/>
    </source>
</evidence>
<dbReference type="OrthoDB" id="674451at2759"/>
<dbReference type="PROSITE" id="PS50878">
    <property type="entry name" value="RT_POL"/>
    <property type="match status" value="1"/>
</dbReference>
<dbReference type="PANTHER" id="PTHR33116:SF78">
    <property type="entry name" value="OS12G0587133 PROTEIN"/>
    <property type="match status" value="1"/>
</dbReference>